<dbReference type="InterPro" id="IPR039424">
    <property type="entry name" value="SBP_5"/>
</dbReference>
<name>A0ABV4ZLG5_9ACTN</name>
<dbReference type="SUPFAM" id="SSF53850">
    <property type="entry name" value="Periplasmic binding protein-like II"/>
    <property type="match status" value="2"/>
</dbReference>
<feature type="compositionally biased region" description="Low complexity" evidence="1">
    <location>
        <begin position="406"/>
        <end position="418"/>
    </location>
</feature>
<dbReference type="Pfam" id="PF00496">
    <property type="entry name" value="SBP_bac_5"/>
    <property type="match status" value="1"/>
</dbReference>
<dbReference type="InterPro" id="IPR030678">
    <property type="entry name" value="Peptide/Ni-bd"/>
</dbReference>
<accession>A0ABV4ZLG5</accession>
<evidence type="ECO:0000256" key="2">
    <source>
        <dbReference type="SAM" id="SignalP"/>
    </source>
</evidence>
<evidence type="ECO:0000256" key="1">
    <source>
        <dbReference type="SAM" id="MobiDB-lite"/>
    </source>
</evidence>
<dbReference type="Gene3D" id="3.40.190.10">
    <property type="entry name" value="Periplasmic binding protein-like II"/>
    <property type="match status" value="1"/>
</dbReference>
<evidence type="ECO:0000259" key="3">
    <source>
        <dbReference type="Pfam" id="PF00496"/>
    </source>
</evidence>
<dbReference type="PANTHER" id="PTHR30290:SF65">
    <property type="entry name" value="MONOACYL PHOSPHATIDYLINOSITOL TETRAMANNOSIDE-BINDING PROTEIN LPQW-RELATED"/>
    <property type="match status" value="1"/>
</dbReference>
<dbReference type="PROSITE" id="PS51257">
    <property type="entry name" value="PROKAR_LIPOPROTEIN"/>
    <property type="match status" value="1"/>
</dbReference>
<dbReference type="Proteomes" id="UP001577267">
    <property type="component" value="Unassembled WGS sequence"/>
</dbReference>
<feature type="region of interest" description="Disordered" evidence="1">
    <location>
        <begin position="390"/>
        <end position="418"/>
    </location>
</feature>
<protein>
    <submittedName>
        <fullName evidence="4">ABC transporter family substrate-binding protein</fullName>
    </submittedName>
</protein>
<proteinExistence type="predicted"/>
<feature type="signal peptide" evidence="2">
    <location>
        <begin position="1"/>
        <end position="26"/>
    </location>
</feature>
<sequence length="675" mass="70568">MRPPVTRRPRPRALALLLAGTLSLTAALSGCGSDTGPDRSGASGAAQSLTLADRADLRTGGTLRWGVADLPATLNAFSPEAGAVTDQVAAAVLPALFILDERGRPQLNTDYLRSAEITAREPRQTVVYTLHPQAVWSDGRAVEAADFIAQWRALSGGEGSHPAARNAGYDRIESVTEGPGSGQVQVTFHKPYADWKSLFTPLYPEAVTEDAAAFGTGTRDTLPATAGPFDLGDLDREAGTLTLTRSATWWADPALLDELVLTAVPAAERGAALEDGSLEVAEIQPADATRLAAAEEDGEPAAYTVHRAYAAAYTQLALNGRSGALKDERVRWAVARAIDREALAAEVHEPAGLPVRALGSHLRTLDQIGYQDNSDALGGFSTEEAGKLLDEAGWTGGPGEDDGREPAAGDGKGPAAAVAGPLSAEGAAAGHSAALLRQAAGAQRTLDGEGDGESDGEGEGEAGDDAGTAEERAEQLEEEAAAAEERARELADRAAGPVRTDEHGTELTLRFVVPDGDAGTRQRRIADRITAMLGAAGIRAELTEVPAHTFFSDHISTGDFDLALYSWPASGYPATDAAPLFAKPVQDKDGGLAVQQNYSRIGTDHIDQLLAQAAGELDEEEQHRLLNQADARLWALAGSLPLFQRPQLVAVDAGLAGVGAFGLATPRYQDIGYRA</sequence>
<dbReference type="InterPro" id="IPR000914">
    <property type="entry name" value="SBP_5_dom"/>
</dbReference>
<keyword evidence="2" id="KW-0732">Signal</keyword>
<dbReference type="CDD" id="cd08501">
    <property type="entry name" value="PBP2_Lpqw"/>
    <property type="match status" value="1"/>
</dbReference>
<feature type="domain" description="Solute-binding protein family 5" evidence="3">
    <location>
        <begin position="120"/>
        <end position="400"/>
    </location>
</feature>
<dbReference type="EMBL" id="JBHGBT010000008">
    <property type="protein sequence ID" value="MFB4194971.1"/>
    <property type="molecule type" value="Genomic_DNA"/>
</dbReference>
<evidence type="ECO:0000313" key="5">
    <source>
        <dbReference type="Proteomes" id="UP001577267"/>
    </source>
</evidence>
<feature type="chain" id="PRO_5047026848" evidence="2">
    <location>
        <begin position="27"/>
        <end position="675"/>
    </location>
</feature>
<feature type="compositionally biased region" description="Acidic residues" evidence="1">
    <location>
        <begin position="448"/>
        <end position="468"/>
    </location>
</feature>
<dbReference type="Gene3D" id="3.90.76.10">
    <property type="entry name" value="Dipeptide-binding Protein, Domain 1"/>
    <property type="match status" value="1"/>
</dbReference>
<gene>
    <name evidence="4" type="ORF">ACE11A_11475</name>
</gene>
<keyword evidence="5" id="KW-1185">Reference proteome</keyword>
<organism evidence="4 5">
    <name type="scientific">Streptomyces carpaticus</name>
    <dbReference type="NCBI Taxonomy" id="285558"/>
    <lineage>
        <taxon>Bacteria</taxon>
        <taxon>Bacillati</taxon>
        <taxon>Actinomycetota</taxon>
        <taxon>Actinomycetes</taxon>
        <taxon>Kitasatosporales</taxon>
        <taxon>Streptomycetaceae</taxon>
        <taxon>Streptomyces</taxon>
    </lineage>
</organism>
<dbReference type="RefSeq" id="WP_375062911.1">
    <property type="nucleotide sequence ID" value="NZ_JBHGBT010000008.1"/>
</dbReference>
<feature type="region of interest" description="Disordered" evidence="1">
    <location>
        <begin position="441"/>
        <end position="479"/>
    </location>
</feature>
<dbReference type="Gene3D" id="3.10.105.10">
    <property type="entry name" value="Dipeptide-binding Protein, Domain 3"/>
    <property type="match status" value="2"/>
</dbReference>
<comment type="caution">
    <text evidence="4">The sequence shown here is derived from an EMBL/GenBank/DDBJ whole genome shotgun (WGS) entry which is preliminary data.</text>
</comment>
<dbReference type="PANTHER" id="PTHR30290">
    <property type="entry name" value="PERIPLASMIC BINDING COMPONENT OF ABC TRANSPORTER"/>
    <property type="match status" value="1"/>
</dbReference>
<reference evidence="4 5" key="1">
    <citation type="submission" date="2024-09" db="EMBL/GenBank/DDBJ databases">
        <title>Draft genome sequence of multifaceted antimicrobials producing Streptomyces sp. strain FH1.</title>
        <authorList>
            <person name="Hassan F."/>
            <person name="Ali H."/>
            <person name="Hassan N."/>
            <person name="Nawaz A."/>
        </authorList>
    </citation>
    <scope>NUCLEOTIDE SEQUENCE [LARGE SCALE GENOMIC DNA]</scope>
    <source>
        <strain evidence="4 5">FH1</strain>
    </source>
</reference>
<evidence type="ECO:0000313" key="4">
    <source>
        <dbReference type="EMBL" id="MFB4194971.1"/>
    </source>
</evidence>
<dbReference type="PIRSF" id="PIRSF002741">
    <property type="entry name" value="MppA"/>
    <property type="match status" value="1"/>
</dbReference>